<organism evidence="1 2">
    <name type="scientific">Dendrolimus kikuchii</name>
    <dbReference type="NCBI Taxonomy" id="765133"/>
    <lineage>
        <taxon>Eukaryota</taxon>
        <taxon>Metazoa</taxon>
        <taxon>Ecdysozoa</taxon>
        <taxon>Arthropoda</taxon>
        <taxon>Hexapoda</taxon>
        <taxon>Insecta</taxon>
        <taxon>Pterygota</taxon>
        <taxon>Neoptera</taxon>
        <taxon>Endopterygota</taxon>
        <taxon>Lepidoptera</taxon>
        <taxon>Glossata</taxon>
        <taxon>Ditrysia</taxon>
        <taxon>Bombycoidea</taxon>
        <taxon>Lasiocampidae</taxon>
        <taxon>Dendrolimus</taxon>
    </lineage>
</organism>
<accession>A0ACC1D5N2</accession>
<comment type="caution">
    <text evidence="1">The sequence shown here is derived from an EMBL/GenBank/DDBJ whole genome shotgun (WGS) entry which is preliminary data.</text>
</comment>
<dbReference type="Proteomes" id="UP000824533">
    <property type="component" value="Linkage Group LG08"/>
</dbReference>
<name>A0ACC1D5N2_9NEOP</name>
<reference evidence="1 2" key="1">
    <citation type="journal article" date="2021" name="Front. Genet.">
        <title>Chromosome-Level Genome Assembly Reveals Significant Gene Expansion in the Toll and IMD Signaling Pathways of Dendrolimus kikuchii.</title>
        <authorList>
            <person name="Zhou J."/>
            <person name="Wu P."/>
            <person name="Xiong Z."/>
            <person name="Liu N."/>
            <person name="Zhao N."/>
            <person name="Ji M."/>
            <person name="Qiu Y."/>
            <person name="Yang B."/>
        </authorList>
    </citation>
    <scope>NUCLEOTIDE SEQUENCE [LARGE SCALE GENOMIC DNA]</scope>
    <source>
        <strain evidence="1">Ann1</strain>
    </source>
</reference>
<dbReference type="EMBL" id="CM034394">
    <property type="protein sequence ID" value="KAJ0179121.1"/>
    <property type="molecule type" value="Genomic_DNA"/>
</dbReference>
<keyword evidence="2" id="KW-1185">Reference proteome</keyword>
<evidence type="ECO:0000313" key="2">
    <source>
        <dbReference type="Proteomes" id="UP000824533"/>
    </source>
</evidence>
<sequence>MPVFKNPIEKCFNKLTRYHYYSFFLIFLSKLPIFWHILSLIFLSPPMDYECAVSKYNSTKNTCPCEYPVWDTSVFIETLQTKFSVVCDSTWLISFSQSILYVGTLIGSLTFGFLADRYGRLSMFSTCCFILAVAGCLVSIMPDVTSFIIMRCLEGFGLGGTIVTAYVLVVEYCGVSHRETVTALFHIPINLSHMTLAGIPFIFQDPRVRIVCIMDNKADLLLCLGISYLLRDCDEFQLAISLPVILFVALNWLVMESPKWLMDNDDINKAVNVMERISNFNKKPYENIRNEIEAYHAEQVNKAHVKITFWKIFKHKKLSLNLICMSIIYFICGMGYYGVSQYIGKMSGDIHTNVAISGALLLPGTIAAIFLLKILNRRTFLIATNFLSGVFMLIVVSFPKSWIWCRVVAACICNCFYFMSFIIVFLYGVELFPTSTRNSVLGFLSFLSRVGQIVAPPINALPEMVSGCIFGIAAILGAVVCYPLPETKNTELPSSLEDTKIISGRRTTQQENLDIQVQ</sequence>
<proteinExistence type="predicted"/>
<gene>
    <name evidence="1" type="ORF">K1T71_004833</name>
</gene>
<evidence type="ECO:0000313" key="1">
    <source>
        <dbReference type="EMBL" id="KAJ0179121.1"/>
    </source>
</evidence>
<protein>
    <submittedName>
        <fullName evidence="1">Uncharacterized protein</fullName>
    </submittedName>
</protein>